<dbReference type="Proteomes" id="UP001303046">
    <property type="component" value="Unassembled WGS sequence"/>
</dbReference>
<comment type="caution">
    <text evidence="2">The sequence shown here is derived from an EMBL/GenBank/DDBJ whole genome shotgun (WGS) entry which is preliminary data.</text>
</comment>
<keyword evidence="3" id="KW-1185">Reference proteome</keyword>
<evidence type="ECO:0000256" key="1">
    <source>
        <dbReference type="SAM" id="MobiDB-lite"/>
    </source>
</evidence>
<dbReference type="Pfam" id="PF03564">
    <property type="entry name" value="DUF1759"/>
    <property type="match status" value="1"/>
</dbReference>
<evidence type="ECO:0000313" key="3">
    <source>
        <dbReference type="Proteomes" id="UP001303046"/>
    </source>
</evidence>
<accession>A0ABR1EME7</accession>
<name>A0ABR1EME7_NECAM</name>
<dbReference type="InterPro" id="IPR005312">
    <property type="entry name" value="DUF1759"/>
</dbReference>
<proteinExistence type="predicted"/>
<sequence length="434" mass="49223">MSSWWGGSRNYAQERDAEGRIGANRKQTQEPLLPASQGNSQATENNAVNVPSTRADNRSVIDSHSTTVPSPNALRDRGVMSYNMFNFVDASILSKLELPSFSGNLLEYPEFWARFSILAHDKAQLDNSTKFSLLKSCLHGEAHQSIKGLAVTAANYSIAVDILRTHYDDTTTTRHIMYTQLANLPACHDVRNLQSFYAQMYALVRQYATYYDDGTEFAFGAILLKKLPRCVRSHASSYLSNSTGAIATNPANYDKLTELVARFWDLESAGIMENPGQSDDEEYLKLFRDNYSMTYARLKNSIPSMSRNASYMEKYNAVFKEQLEEGFTEEVPDAEITDPSHYLSHHEELKKESDDIRVSRHLAPNSISEDIDQQRRRENIFNGWSSYGIPKLHSILMAQGLHKTSSSQQYRNLQVQTCSVRTYLLVNGRYYSTQ</sequence>
<evidence type="ECO:0000313" key="2">
    <source>
        <dbReference type="EMBL" id="KAK6763560.1"/>
    </source>
</evidence>
<reference evidence="2 3" key="1">
    <citation type="submission" date="2023-08" db="EMBL/GenBank/DDBJ databases">
        <title>A Necator americanus chromosomal reference genome.</title>
        <authorList>
            <person name="Ilik V."/>
            <person name="Petrzelkova K.J."/>
            <person name="Pardy F."/>
            <person name="Fuh T."/>
            <person name="Niatou-Singa F.S."/>
            <person name="Gouil Q."/>
            <person name="Baker L."/>
            <person name="Ritchie M.E."/>
            <person name="Jex A.R."/>
            <person name="Gazzola D."/>
            <person name="Li H."/>
            <person name="Toshio Fujiwara R."/>
            <person name="Zhan B."/>
            <person name="Aroian R.V."/>
            <person name="Pafco B."/>
            <person name="Schwarz E.M."/>
        </authorList>
    </citation>
    <scope>NUCLEOTIDE SEQUENCE [LARGE SCALE GENOMIC DNA]</scope>
    <source>
        <strain evidence="2 3">Aroian</strain>
        <tissue evidence="2">Whole animal</tissue>
    </source>
</reference>
<protein>
    <submittedName>
        <fullName evidence="2">Uncharacterized protein</fullName>
    </submittedName>
</protein>
<dbReference type="PANTHER" id="PTHR22954:SF3">
    <property type="entry name" value="PROTEIN CBG08539"/>
    <property type="match status" value="1"/>
</dbReference>
<dbReference type="EMBL" id="JAVFWL010000006">
    <property type="protein sequence ID" value="KAK6763560.1"/>
    <property type="molecule type" value="Genomic_DNA"/>
</dbReference>
<gene>
    <name evidence="2" type="primary">Necator_chrX.g24204</name>
    <name evidence="2" type="ORF">RB195_024039</name>
</gene>
<feature type="region of interest" description="Disordered" evidence="1">
    <location>
        <begin position="15"/>
        <end position="72"/>
    </location>
</feature>
<feature type="compositionally biased region" description="Polar residues" evidence="1">
    <location>
        <begin position="25"/>
        <end position="54"/>
    </location>
</feature>
<dbReference type="PANTHER" id="PTHR22954">
    <property type="entry name" value="RETROVIRAL PROTEASE-RELATED"/>
    <property type="match status" value="1"/>
</dbReference>
<organism evidence="2 3">
    <name type="scientific">Necator americanus</name>
    <name type="common">Human hookworm</name>
    <dbReference type="NCBI Taxonomy" id="51031"/>
    <lineage>
        <taxon>Eukaryota</taxon>
        <taxon>Metazoa</taxon>
        <taxon>Ecdysozoa</taxon>
        <taxon>Nematoda</taxon>
        <taxon>Chromadorea</taxon>
        <taxon>Rhabditida</taxon>
        <taxon>Rhabditina</taxon>
        <taxon>Rhabditomorpha</taxon>
        <taxon>Strongyloidea</taxon>
        <taxon>Ancylostomatidae</taxon>
        <taxon>Bunostominae</taxon>
        <taxon>Necator</taxon>
    </lineage>
</organism>